<dbReference type="AlphaFoldDB" id="A0A1G9ALD7"/>
<dbReference type="PANTHER" id="PTHR43229:SF2">
    <property type="entry name" value="NODULATION PROTEIN J"/>
    <property type="match status" value="1"/>
</dbReference>
<keyword evidence="3 6" id="KW-1133">Transmembrane helix</keyword>
<evidence type="ECO:0000256" key="2">
    <source>
        <dbReference type="ARBA" id="ARBA00022692"/>
    </source>
</evidence>
<feature type="domain" description="ABC transmembrane type-2" evidence="7">
    <location>
        <begin position="38"/>
        <end position="270"/>
    </location>
</feature>
<evidence type="ECO:0000256" key="4">
    <source>
        <dbReference type="ARBA" id="ARBA00023136"/>
    </source>
</evidence>
<dbReference type="STRING" id="417292.SAMN05421806_10633"/>
<dbReference type="EMBL" id="FNFF01000006">
    <property type="protein sequence ID" value="SDK28186.1"/>
    <property type="molecule type" value="Genomic_DNA"/>
</dbReference>
<keyword evidence="5" id="KW-0046">Antibiotic resistance</keyword>
<dbReference type="PIRSF" id="PIRSF006648">
    <property type="entry name" value="DrrB"/>
    <property type="match status" value="1"/>
</dbReference>
<evidence type="ECO:0000256" key="5">
    <source>
        <dbReference type="ARBA" id="ARBA00023251"/>
    </source>
</evidence>
<proteinExistence type="inferred from homology"/>
<dbReference type="GO" id="GO:0043190">
    <property type="term" value="C:ATP-binding cassette (ABC) transporter complex"/>
    <property type="evidence" value="ECO:0007669"/>
    <property type="project" value="InterPro"/>
</dbReference>
<evidence type="ECO:0000313" key="8">
    <source>
        <dbReference type="EMBL" id="SDK28186.1"/>
    </source>
</evidence>
<dbReference type="Pfam" id="PF01061">
    <property type="entry name" value="ABC2_membrane"/>
    <property type="match status" value="1"/>
</dbReference>
<evidence type="ECO:0000256" key="6">
    <source>
        <dbReference type="RuleBase" id="RU361157"/>
    </source>
</evidence>
<sequence>MTTHAPRPYGPSVRARTVPPALREFAYWLHRYRRTWRGTVVLNVANPLLFLTGIGAGLGTLVNDNNSAALEGLSYLAFLTPGLLAASATQTAFMDSADPVHQSVQAKGHYWAANATPLSPVDIFHGHVLFNVFKVALSATAFTAVAVAFGAVDAARAPLAVLATLLVGAAFAAPSAAWAVTTRRQSTVLAVLRFGVMPMFMFSGTFFPLSQLPGWLQPVMQATPLWHGVELCRTAALGTGTAGGTAVHIGYLVALMAVGLLAGRRTYQRHLHS</sequence>
<evidence type="ECO:0000259" key="7">
    <source>
        <dbReference type="PROSITE" id="PS51012"/>
    </source>
</evidence>
<feature type="transmembrane region" description="Helical" evidence="6">
    <location>
        <begin position="245"/>
        <end position="263"/>
    </location>
</feature>
<dbReference type="PROSITE" id="PS51012">
    <property type="entry name" value="ABC_TM2"/>
    <property type="match status" value="1"/>
</dbReference>
<feature type="transmembrane region" description="Helical" evidence="6">
    <location>
        <begin position="73"/>
        <end position="93"/>
    </location>
</feature>
<evidence type="ECO:0000313" key="9">
    <source>
        <dbReference type="Proteomes" id="UP000199155"/>
    </source>
</evidence>
<dbReference type="OrthoDB" id="9778589at2"/>
<keyword evidence="4 6" id="KW-0472">Membrane</keyword>
<keyword evidence="6" id="KW-0813">Transport</keyword>
<feature type="transmembrane region" description="Helical" evidence="6">
    <location>
        <begin position="157"/>
        <end position="180"/>
    </location>
</feature>
<dbReference type="Proteomes" id="UP000199155">
    <property type="component" value="Unassembled WGS sequence"/>
</dbReference>
<comment type="subcellular location">
    <subcellularLocation>
        <location evidence="6">Cell membrane</location>
        <topology evidence="6">Multi-pass membrane protein</topology>
    </subcellularLocation>
    <subcellularLocation>
        <location evidence="1">Membrane</location>
        <topology evidence="1">Multi-pass membrane protein</topology>
    </subcellularLocation>
</comment>
<keyword evidence="2 6" id="KW-0812">Transmembrane</keyword>
<name>A0A1G9ALD7_9ACTN</name>
<feature type="transmembrane region" description="Helical" evidence="6">
    <location>
        <begin position="40"/>
        <end position="61"/>
    </location>
</feature>
<dbReference type="PANTHER" id="PTHR43229">
    <property type="entry name" value="NODULATION PROTEIN J"/>
    <property type="match status" value="1"/>
</dbReference>
<dbReference type="InterPro" id="IPR051784">
    <property type="entry name" value="Nod_factor_ABC_transporter"/>
</dbReference>
<gene>
    <name evidence="8" type="ORF">SAMN05421806_10633</name>
</gene>
<dbReference type="RefSeq" id="WP_093611016.1">
    <property type="nucleotide sequence ID" value="NZ_FNFF01000006.1"/>
</dbReference>
<dbReference type="InterPro" id="IPR000412">
    <property type="entry name" value="ABC_2_transport"/>
</dbReference>
<evidence type="ECO:0000256" key="1">
    <source>
        <dbReference type="ARBA" id="ARBA00004141"/>
    </source>
</evidence>
<dbReference type="GO" id="GO:0046677">
    <property type="term" value="P:response to antibiotic"/>
    <property type="evidence" value="ECO:0007669"/>
    <property type="project" value="UniProtKB-KW"/>
</dbReference>
<feature type="transmembrane region" description="Helical" evidence="6">
    <location>
        <begin position="128"/>
        <end position="151"/>
    </location>
</feature>
<evidence type="ECO:0000256" key="3">
    <source>
        <dbReference type="ARBA" id="ARBA00022989"/>
    </source>
</evidence>
<dbReference type="InterPro" id="IPR013525">
    <property type="entry name" value="ABC2_TM"/>
</dbReference>
<comment type="similarity">
    <text evidence="6">Belongs to the ABC-2 integral membrane protein family.</text>
</comment>
<organism evidence="8 9">
    <name type="scientific">Streptomyces indicus</name>
    <dbReference type="NCBI Taxonomy" id="417292"/>
    <lineage>
        <taxon>Bacteria</taxon>
        <taxon>Bacillati</taxon>
        <taxon>Actinomycetota</taxon>
        <taxon>Actinomycetes</taxon>
        <taxon>Kitasatosporales</taxon>
        <taxon>Streptomycetaceae</taxon>
        <taxon>Streptomyces</taxon>
    </lineage>
</organism>
<accession>A0A1G9ALD7</accession>
<feature type="transmembrane region" description="Helical" evidence="6">
    <location>
        <begin position="187"/>
        <end position="209"/>
    </location>
</feature>
<keyword evidence="9" id="KW-1185">Reference proteome</keyword>
<reference evidence="8 9" key="1">
    <citation type="submission" date="2016-10" db="EMBL/GenBank/DDBJ databases">
        <authorList>
            <person name="de Groot N.N."/>
        </authorList>
    </citation>
    <scope>NUCLEOTIDE SEQUENCE [LARGE SCALE GENOMIC DNA]</scope>
    <source>
        <strain evidence="8 9">CGMCC 4.5727</strain>
    </source>
</reference>
<dbReference type="InterPro" id="IPR047817">
    <property type="entry name" value="ABC2_TM_bact-type"/>
</dbReference>
<keyword evidence="6" id="KW-1003">Cell membrane</keyword>
<protein>
    <recommendedName>
        <fullName evidence="6">Transport permease protein</fullName>
    </recommendedName>
</protein>
<dbReference type="GO" id="GO:0140359">
    <property type="term" value="F:ABC-type transporter activity"/>
    <property type="evidence" value="ECO:0007669"/>
    <property type="project" value="InterPro"/>
</dbReference>